<evidence type="ECO:0000313" key="1">
    <source>
        <dbReference type="EMBL" id="EFY89441.1"/>
    </source>
</evidence>
<name>E9E3L6_METAQ</name>
<dbReference type="HOGENOM" id="CLU_774059_0_0_1"/>
<reference evidence="1 2" key="1">
    <citation type="journal article" date="2011" name="PLoS Genet.">
        <title>Genome sequencing and comparative transcriptomics of the model entomopathogenic fungi Metarhizium anisopliae and M. acridum.</title>
        <authorList>
            <person name="Gao Q."/>
            <person name="Jin K."/>
            <person name="Ying S.H."/>
            <person name="Zhang Y."/>
            <person name="Xiao G."/>
            <person name="Shang Y."/>
            <person name="Duan Z."/>
            <person name="Hu X."/>
            <person name="Xie X.Q."/>
            <person name="Zhou G."/>
            <person name="Peng G."/>
            <person name="Luo Z."/>
            <person name="Huang W."/>
            <person name="Wang B."/>
            <person name="Fang W."/>
            <person name="Wang S."/>
            <person name="Zhong Y."/>
            <person name="Ma L.J."/>
            <person name="St Leger R.J."/>
            <person name="Zhao G.P."/>
            <person name="Pei Y."/>
            <person name="Feng M.G."/>
            <person name="Xia Y."/>
            <person name="Wang C."/>
        </authorList>
    </citation>
    <scope>NUCLEOTIDE SEQUENCE [LARGE SCALE GENOMIC DNA]</scope>
    <source>
        <strain evidence="1 2">CQMa 102</strain>
    </source>
</reference>
<dbReference type="eggNOG" id="KOG4658">
    <property type="taxonomic scope" value="Eukaryota"/>
</dbReference>
<keyword evidence="2" id="KW-1185">Reference proteome</keyword>
<organism evidence="2">
    <name type="scientific">Metarhizium acridum (strain CQMa 102)</name>
    <dbReference type="NCBI Taxonomy" id="655827"/>
    <lineage>
        <taxon>Eukaryota</taxon>
        <taxon>Fungi</taxon>
        <taxon>Dikarya</taxon>
        <taxon>Ascomycota</taxon>
        <taxon>Pezizomycotina</taxon>
        <taxon>Sordariomycetes</taxon>
        <taxon>Hypocreomycetidae</taxon>
        <taxon>Hypocreales</taxon>
        <taxon>Clavicipitaceae</taxon>
        <taxon>Metarhizium</taxon>
    </lineage>
</organism>
<protein>
    <submittedName>
        <fullName evidence="1">NB-ARC and TPR domain protein</fullName>
    </submittedName>
</protein>
<evidence type="ECO:0000313" key="2">
    <source>
        <dbReference type="Proteomes" id="UP000002499"/>
    </source>
</evidence>
<dbReference type="STRING" id="655827.E9E3L6"/>
<dbReference type="Proteomes" id="UP000002499">
    <property type="component" value="Unassembled WGS sequence"/>
</dbReference>
<dbReference type="InParanoid" id="E9E3L6"/>
<proteinExistence type="predicted"/>
<dbReference type="OrthoDB" id="4748888at2759"/>
<sequence>MLCVPLVRPGCQWLLDFDNVESVDLLMNYWPIASQGQAIITTRNHSLAFYPTDGGVEIAEWDTETGSQLLVHLLSTDIGNQLTQDEADSAHEVPLTLRGHALTLSLMASLIRHRSWSMKDPFEMYKRQPQKVHGIFGNSSINPLWNMLFQSLNESTCAILGVLAFLSPDSIPQALFEPKDPDRQKSFNDATLFVSAAFPRKDAEFAQMYHSWKQCSLYLPHVLSLRGSFREEREANPNFSALMQYSSLNNACQRYLIETNGYNDLVVLLEVNAMAMPTIPPQPSSIQIELEGDLASPRGQALARVGRAEEGVKQVKLSYGIFAKDRPRNLREEAWCAENLADGIASTHNFPEGPKTLA</sequence>
<gene>
    <name evidence="1" type="ORF">MAC_04460</name>
</gene>
<dbReference type="EMBL" id="GL698499">
    <property type="protein sequence ID" value="EFY89441.1"/>
    <property type="molecule type" value="Genomic_DNA"/>
</dbReference>
<accession>E9E3L6</accession>
<dbReference type="AlphaFoldDB" id="E9E3L6"/>